<reference evidence="2" key="2">
    <citation type="submission" date="2024-05" db="EMBL/GenBank/DDBJ databases">
        <title>Rhodohalobacter halophilus gen. nov., sp. nov., a moderately halophilic member of the family Balneolaceae.</title>
        <authorList>
            <person name="Xia J."/>
        </authorList>
    </citation>
    <scope>NUCLEOTIDE SEQUENCE</scope>
    <source>
        <strain evidence="2">WB101</strain>
    </source>
</reference>
<name>A0ABS9K929_9BACT</name>
<organism evidence="2 3">
    <name type="scientific">Rhodohalobacter sulfatireducens</name>
    <dbReference type="NCBI Taxonomy" id="2911366"/>
    <lineage>
        <taxon>Bacteria</taxon>
        <taxon>Pseudomonadati</taxon>
        <taxon>Balneolota</taxon>
        <taxon>Balneolia</taxon>
        <taxon>Balneolales</taxon>
        <taxon>Balneolaceae</taxon>
        <taxon>Rhodohalobacter</taxon>
    </lineage>
</organism>
<dbReference type="Proteomes" id="UP001165366">
    <property type="component" value="Unassembled WGS sequence"/>
</dbReference>
<dbReference type="RefSeq" id="WP_237852157.1">
    <property type="nucleotide sequence ID" value="NZ_JAKLWS010000001.1"/>
</dbReference>
<dbReference type="EMBL" id="JAKLWS010000001">
    <property type="protein sequence ID" value="MCG2587317.1"/>
    <property type="molecule type" value="Genomic_DNA"/>
</dbReference>
<accession>A0ABS9K929</accession>
<evidence type="ECO:0000313" key="3">
    <source>
        <dbReference type="Proteomes" id="UP001165366"/>
    </source>
</evidence>
<keyword evidence="3" id="KW-1185">Reference proteome</keyword>
<evidence type="ECO:0000256" key="1">
    <source>
        <dbReference type="SAM" id="SignalP"/>
    </source>
</evidence>
<keyword evidence="1" id="KW-0732">Signal</keyword>
<evidence type="ECO:0000313" key="2">
    <source>
        <dbReference type="EMBL" id="MCG2587317.1"/>
    </source>
</evidence>
<proteinExistence type="predicted"/>
<sequence>MNTIWRSTIFLTVLAAFMMGRSEAQSVSWSGNGQFTTGSYFFEENTKSFYLVNGLQYTNGRLSLGANLPLVVQNSPWISYTARGAVPTGGTQHGSVGRGAGNRQSGNAGMMSGMGKHGKIQLTDTTSYNQMGVGDPWANASFSLLQPWSRTSIRITTGVKFPVASPSKGFGTGAWDAGAGFSFSQRIRDFFLLGDVSYWNYGDMNELELNNVVSYGAGIGHKSPYTNWIVNGSFRGSTAIINDIDPPMSINLGAAYTYPDSRSFHVLLLFGLTESAPDFSAGVGWNLILF</sequence>
<feature type="signal peptide" evidence="1">
    <location>
        <begin position="1"/>
        <end position="24"/>
    </location>
</feature>
<reference evidence="2" key="1">
    <citation type="submission" date="2022-01" db="EMBL/GenBank/DDBJ databases">
        <authorList>
            <person name="Wang Y."/>
        </authorList>
    </citation>
    <scope>NUCLEOTIDE SEQUENCE</scope>
    <source>
        <strain evidence="2">WB101</strain>
    </source>
</reference>
<evidence type="ECO:0008006" key="4">
    <source>
        <dbReference type="Google" id="ProtNLM"/>
    </source>
</evidence>
<protein>
    <recommendedName>
        <fullName evidence="4">Transporter</fullName>
    </recommendedName>
</protein>
<feature type="chain" id="PRO_5047370818" description="Transporter" evidence="1">
    <location>
        <begin position="25"/>
        <end position="290"/>
    </location>
</feature>
<comment type="caution">
    <text evidence="2">The sequence shown here is derived from an EMBL/GenBank/DDBJ whole genome shotgun (WGS) entry which is preliminary data.</text>
</comment>
<gene>
    <name evidence="2" type="ORF">L6773_01980</name>
</gene>